<evidence type="ECO:0000256" key="3">
    <source>
        <dbReference type="ARBA" id="ARBA00011738"/>
    </source>
</evidence>
<dbReference type="InterPro" id="IPR015421">
    <property type="entry name" value="PyrdxlP-dep_Trfase_major"/>
</dbReference>
<keyword evidence="4" id="KW-0963">Cytoplasm</keyword>
<feature type="domain" description="Aminotransferase class V" evidence="9">
    <location>
        <begin position="6"/>
        <end position="161"/>
    </location>
</feature>
<dbReference type="Pfam" id="PF00266">
    <property type="entry name" value="Aminotran_5"/>
    <property type="match status" value="1"/>
</dbReference>
<organism evidence="10">
    <name type="scientific">Hirondellea gigas</name>
    <dbReference type="NCBI Taxonomy" id="1518452"/>
    <lineage>
        <taxon>Eukaryota</taxon>
        <taxon>Metazoa</taxon>
        <taxon>Ecdysozoa</taxon>
        <taxon>Arthropoda</taxon>
        <taxon>Crustacea</taxon>
        <taxon>Multicrustacea</taxon>
        <taxon>Malacostraca</taxon>
        <taxon>Eumalacostraca</taxon>
        <taxon>Peracarida</taxon>
        <taxon>Amphipoda</taxon>
        <taxon>Amphilochidea</taxon>
        <taxon>Lysianassida</taxon>
        <taxon>Lysianassidira</taxon>
        <taxon>Lysianassoidea</taxon>
        <taxon>Lysianassidae</taxon>
        <taxon>Hirondellea</taxon>
    </lineage>
</organism>
<reference evidence="10" key="1">
    <citation type="submission" date="2017-11" db="EMBL/GenBank/DDBJ databases">
        <title>The sensing device of the deep-sea amphipod.</title>
        <authorList>
            <person name="Kobayashi H."/>
            <person name="Nagahama T."/>
            <person name="Arai W."/>
            <person name="Sasagawa Y."/>
            <person name="Umeda M."/>
            <person name="Hayashi T."/>
            <person name="Nikaido I."/>
            <person name="Watanabe H."/>
            <person name="Oguri K."/>
            <person name="Kitazato H."/>
            <person name="Fujioka K."/>
            <person name="Kido Y."/>
            <person name="Takami H."/>
        </authorList>
    </citation>
    <scope>NUCLEOTIDE SEQUENCE</scope>
    <source>
        <tissue evidence="10">Whole body</tissue>
    </source>
</reference>
<evidence type="ECO:0000256" key="7">
    <source>
        <dbReference type="ARBA" id="ARBA00039054"/>
    </source>
</evidence>
<name>A0A6A7FYS1_9CRUS</name>
<evidence type="ECO:0000256" key="1">
    <source>
        <dbReference type="ARBA" id="ARBA00001933"/>
    </source>
</evidence>
<dbReference type="InterPro" id="IPR015422">
    <property type="entry name" value="PyrdxlP-dep_Trfase_small"/>
</dbReference>
<dbReference type="GO" id="GO:0009000">
    <property type="term" value="F:selenocysteine lyase activity"/>
    <property type="evidence" value="ECO:0007669"/>
    <property type="project" value="UniProtKB-EC"/>
</dbReference>
<sequence>MPAAVVSSIKPNTCLITIMLANNETGIMLPVAQITRLMNEDVRKTREIERLFRILTHTDASQCVGKVAVEVDDLGVDYLTITGHKFYGPRIGALYIRENSQGFLPVYPQFYGGGQERGIRPGTENTPMIAGLGMACELVYSNLYDYASQLKKQRSYLERLLKRHFSEHIKFNCLVPCTEDDPVGCASRHLSGKKETPLVYPRLPNTCSAALCYPQVTAAEILQLCPNLLCSQGAACHSDDNVAYENSILKQHGVCSFHAKRTLRLSIGRETTHQDLESAVLQIKLAVQSLLNKNKAMINNS</sequence>
<keyword evidence="5" id="KW-0808">Transferase</keyword>
<dbReference type="InterPro" id="IPR015424">
    <property type="entry name" value="PyrdxlP-dep_Trfase"/>
</dbReference>
<evidence type="ECO:0000256" key="2">
    <source>
        <dbReference type="ARBA" id="ARBA00004514"/>
    </source>
</evidence>
<dbReference type="Gene3D" id="1.10.260.50">
    <property type="match status" value="1"/>
</dbReference>
<dbReference type="SUPFAM" id="SSF53383">
    <property type="entry name" value="PLP-dependent transferases"/>
    <property type="match status" value="1"/>
</dbReference>
<dbReference type="AlphaFoldDB" id="A0A6A7FYS1"/>
<dbReference type="EC" id="4.4.1.16" evidence="7"/>
<evidence type="ECO:0000256" key="6">
    <source>
        <dbReference type="ARBA" id="ARBA00037407"/>
    </source>
</evidence>
<evidence type="ECO:0000256" key="4">
    <source>
        <dbReference type="ARBA" id="ARBA00022490"/>
    </source>
</evidence>
<dbReference type="InterPro" id="IPR000192">
    <property type="entry name" value="Aminotrans_V_dom"/>
</dbReference>
<evidence type="ECO:0000313" key="10">
    <source>
        <dbReference type="EMBL" id="LAC23233.1"/>
    </source>
</evidence>
<dbReference type="PANTHER" id="PTHR11601:SF62">
    <property type="entry name" value="SELENOCYSTEINE LYASE"/>
    <property type="match status" value="1"/>
</dbReference>
<comment type="subcellular location">
    <subcellularLocation>
        <location evidence="2">Cytoplasm</location>
        <location evidence="2">Cytosol</location>
    </subcellularLocation>
</comment>
<dbReference type="GO" id="GO:0005829">
    <property type="term" value="C:cytosol"/>
    <property type="evidence" value="ECO:0007669"/>
    <property type="project" value="UniProtKB-SubCell"/>
</dbReference>
<dbReference type="Gene3D" id="3.90.1150.10">
    <property type="entry name" value="Aspartate Aminotransferase, domain 1"/>
    <property type="match status" value="1"/>
</dbReference>
<evidence type="ECO:0000256" key="8">
    <source>
        <dbReference type="ARBA" id="ARBA00040554"/>
    </source>
</evidence>
<evidence type="ECO:0000259" key="9">
    <source>
        <dbReference type="Pfam" id="PF00266"/>
    </source>
</evidence>
<dbReference type="Gene3D" id="3.40.640.10">
    <property type="entry name" value="Type I PLP-dependent aspartate aminotransferase-like (Major domain)"/>
    <property type="match status" value="1"/>
</dbReference>
<proteinExistence type="evidence at transcript level"/>
<protein>
    <recommendedName>
        <fullName evidence="8">Selenocysteine lyase</fullName>
        <ecNumber evidence="7">4.4.1.16</ecNumber>
    </recommendedName>
</protein>
<comment type="cofactor">
    <cofactor evidence="1">
        <name>pyridoxal 5'-phosphate</name>
        <dbReference type="ChEBI" id="CHEBI:597326"/>
    </cofactor>
</comment>
<accession>A0A6A7FYS1</accession>
<dbReference type="EMBL" id="IACT01004021">
    <property type="protein sequence ID" value="LAC23233.1"/>
    <property type="molecule type" value="mRNA"/>
</dbReference>
<dbReference type="PANTHER" id="PTHR11601">
    <property type="entry name" value="CYSTEINE DESULFURYLASE FAMILY MEMBER"/>
    <property type="match status" value="1"/>
</dbReference>
<comment type="subunit">
    <text evidence="3">Homodimer.</text>
</comment>
<comment type="function">
    <text evidence="6">Catalyzes the decomposition of L-selenocysteine to L-alanine and elemental selenium.</text>
</comment>
<dbReference type="GO" id="GO:0016740">
    <property type="term" value="F:transferase activity"/>
    <property type="evidence" value="ECO:0007669"/>
    <property type="project" value="UniProtKB-KW"/>
</dbReference>
<evidence type="ECO:0000256" key="5">
    <source>
        <dbReference type="ARBA" id="ARBA00022679"/>
    </source>
</evidence>